<dbReference type="RefSeq" id="XP_067175631.1">
    <property type="nucleotide sequence ID" value="XM_067320256.1"/>
</dbReference>
<dbReference type="KEGG" id="lmat:92512768"/>
<evidence type="ECO:0000313" key="2">
    <source>
        <dbReference type="EMBL" id="KAG5469458.1"/>
    </source>
</evidence>
<organism evidence="2 3">
    <name type="scientific">Leishmania martiniquensis</name>
    <dbReference type="NCBI Taxonomy" id="1580590"/>
    <lineage>
        <taxon>Eukaryota</taxon>
        <taxon>Discoba</taxon>
        <taxon>Euglenozoa</taxon>
        <taxon>Kinetoplastea</taxon>
        <taxon>Metakinetoplastina</taxon>
        <taxon>Trypanosomatida</taxon>
        <taxon>Trypanosomatidae</taxon>
        <taxon>Leishmaniinae</taxon>
        <taxon>Leishmania</taxon>
    </lineage>
</organism>
<dbReference type="Proteomes" id="UP000673552">
    <property type="component" value="Unassembled WGS sequence"/>
</dbReference>
<gene>
    <name evidence="2" type="ORF">LSCM1_02679</name>
</gene>
<proteinExistence type="predicted"/>
<dbReference type="AlphaFoldDB" id="A0A836GT45"/>
<evidence type="ECO:0000256" key="1">
    <source>
        <dbReference type="SAM" id="MobiDB-lite"/>
    </source>
</evidence>
<feature type="region of interest" description="Disordered" evidence="1">
    <location>
        <begin position="31"/>
        <end position="52"/>
    </location>
</feature>
<feature type="compositionally biased region" description="Polar residues" evidence="1">
    <location>
        <begin position="43"/>
        <end position="52"/>
    </location>
</feature>
<dbReference type="EMBL" id="JAFEUZ010000033">
    <property type="protein sequence ID" value="KAG5469458.1"/>
    <property type="molecule type" value="Genomic_DNA"/>
</dbReference>
<name>A0A836GT45_9TRYP</name>
<reference evidence="3" key="1">
    <citation type="journal article" date="2021" name="Microbiol. Resour. Announc.">
        <title>LGAAP: Leishmaniinae Genome Assembly and Annotation Pipeline.</title>
        <authorList>
            <person name="Almutairi H."/>
            <person name="Urbaniak M.D."/>
            <person name="Bates M.D."/>
            <person name="Jariyapan N."/>
            <person name="Kwakye-Nuako G."/>
            <person name="Thomaz-Soccol V."/>
            <person name="Al-Salem W.S."/>
            <person name="Dillon R.J."/>
            <person name="Bates P.A."/>
            <person name="Gatherer D."/>
        </authorList>
    </citation>
    <scope>NUCLEOTIDE SEQUENCE [LARGE SCALE GENOMIC DNA]</scope>
</reference>
<accession>A0A836GT45</accession>
<sequence>MPSRIFRRTRGALVHLSAMTRRGRASLPRKELRGRVKSKPKPQKSTVARSNSALKERVLKAAATELPLCGTAPGRDAADTRDTLGAVWSASAANHGWDPQHTKAQRQRGTDGMSFDRYDLAGTANINELVLRHGTMKTSDLKTTRHPALYQRVTRPHDRFSSPFMLDRYLSNLVRALVHPLHNYLQCHHSLHNADEVQVMLMPKDGPIALADTATELPRSPSPPGGIGALRRCYVATNNETLTQESLQAAVAGWGVAGVFQIAEFVLVTGEKGCHAEQKLLEHLQTQVLSHTAPPVLPTADQKALIVGERLPCVACRLFAIAFESVAVLLPSHGHLYLSTVLGAGAKPHAPTGERKAGNLGALLGSPAVAAAHLLSPRHRRVLR</sequence>
<keyword evidence="3" id="KW-1185">Reference proteome</keyword>
<evidence type="ECO:0000313" key="3">
    <source>
        <dbReference type="Proteomes" id="UP000673552"/>
    </source>
</evidence>
<comment type="caution">
    <text evidence="2">The sequence shown here is derived from an EMBL/GenBank/DDBJ whole genome shotgun (WGS) entry which is preliminary data.</text>
</comment>
<reference evidence="3" key="2">
    <citation type="journal article" date="2021" name="Sci. Data">
        <title>Chromosome-scale genome sequencing, assembly and annotation of six genomes from subfamily Leishmaniinae.</title>
        <authorList>
            <person name="Almutairi H."/>
            <person name="Urbaniak M.D."/>
            <person name="Bates M.D."/>
            <person name="Jariyapan N."/>
            <person name="Kwakye-Nuako G."/>
            <person name="Thomaz Soccol V."/>
            <person name="Al-Salem W.S."/>
            <person name="Dillon R.J."/>
            <person name="Bates P.A."/>
            <person name="Gatherer D."/>
        </authorList>
    </citation>
    <scope>NUCLEOTIDE SEQUENCE [LARGE SCALE GENOMIC DNA]</scope>
</reference>
<dbReference type="OrthoDB" id="278553at2759"/>
<dbReference type="GeneID" id="92512768"/>
<protein>
    <submittedName>
        <fullName evidence="2">Uncharacterized protein</fullName>
    </submittedName>
</protein>